<reference evidence="2 3" key="1">
    <citation type="submission" date="2020-05" db="EMBL/GenBank/DDBJ databases">
        <title>Genome Sequencing of Type Strains.</title>
        <authorList>
            <person name="Lemaire J.F."/>
            <person name="Inderbitzin P."/>
            <person name="Gregorio O.A."/>
            <person name="Collins S.B."/>
            <person name="Wespe N."/>
            <person name="Knight-Connoni V."/>
        </authorList>
    </citation>
    <scope>NUCLEOTIDE SEQUENCE [LARGE SCALE GENOMIC DNA]</scope>
    <source>
        <strain evidence="2 3">DSM 20512</strain>
    </source>
</reference>
<keyword evidence="1" id="KW-0812">Transmembrane</keyword>
<feature type="transmembrane region" description="Helical" evidence="1">
    <location>
        <begin position="6"/>
        <end position="26"/>
    </location>
</feature>
<name>A0A850E0K5_9MICO</name>
<protein>
    <recommendedName>
        <fullName evidence="4">PH domain-containing protein</fullName>
    </recommendedName>
</protein>
<dbReference type="Proteomes" id="UP000539146">
    <property type="component" value="Unassembled WGS sequence"/>
</dbReference>
<feature type="transmembrane region" description="Helical" evidence="1">
    <location>
        <begin position="58"/>
        <end position="83"/>
    </location>
</feature>
<keyword evidence="1" id="KW-0472">Membrane</keyword>
<evidence type="ECO:0008006" key="4">
    <source>
        <dbReference type="Google" id="ProtNLM"/>
    </source>
</evidence>
<proteinExistence type="predicted"/>
<gene>
    <name evidence="2" type="ORF">HP467_14240</name>
</gene>
<accession>A0A850E0K5</accession>
<dbReference type="EMBL" id="JABMCG010000123">
    <property type="protein sequence ID" value="NUU29252.1"/>
    <property type="molecule type" value="Genomic_DNA"/>
</dbReference>
<organism evidence="2 3">
    <name type="scientific">Curtobacterium citreum</name>
    <dbReference type="NCBI Taxonomy" id="2036"/>
    <lineage>
        <taxon>Bacteria</taxon>
        <taxon>Bacillati</taxon>
        <taxon>Actinomycetota</taxon>
        <taxon>Actinomycetes</taxon>
        <taxon>Micrococcales</taxon>
        <taxon>Microbacteriaceae</taxon>
        <taxon>Curtobacterium</taxon>
    </lineage>
</organism>
<dbReference type="RefSeq" id="WP_175326585.1">
    <property type="nucleotide sequence ID" value="NZ_BAAAWP010000001.1"/>
</dbReference>
<feature type="transmembrane region" description="Helical" evidence="1">
    <location>
        <begin position="89"/>
        <end position="109"/>
    </location>
</feature>
<dbReference type="AlphaFoldDB" id="A0A850E0K5"/>
<keyword evidence="1" id="KW-1133">Transmembrane helix</keyword>
<evidence type="ECO:0000313" key="3">
    <source>
        <dbReference type="Proteomes" id="UP000539146"/>
    </source>
</evidence>
<sequence length="321" mass="34267">MWISVVSVGIAFVAAIGITWGVTSATRRSDRRRRARGEKLPTEGGALVTVRLRRWQWLVIRVLAIVLLVVGGLLGLVVIGLAAEGAPPSMVVVAVVFVLAGTGGIVLASSMRRTRILAMEDHLLVRQGLHEERRVDLREIATLAPLANQYGGVQGRSADGRRLFHVMGLARGYAELDAYLQERVVRDSAPAPAAFGPATLPVPPWRGVSASADWTNVPLSQGGRPRPVIRLFIGGDVVVLHTSDVRALVDGRQAVAESDSQPLAFLASPALVDPTSLGGQQVAGLPPESLVLLRGAQEAPKAVLRDADARTFRKWVSGLPR</sequence>
<evidence type="ECO:0000313" key="2">
    <source>
        <dbReference type="EMBL" id="NUU29252.1"/>
    </source>
</evidence>
<evidence type="ECO:0000256" key="1">
    <source>
        <dbReference type="SAM" id="Phobius"/>
    </source>
</evidence>
<comment type="caution">
    <text evidence="2">The sequence shown here is derived from an EMBL/GenBank/DDBJ whole genome shotgun (WGS) entry which is preliminary data.</text>
</comment>